<feature type="transmembrane region" description="Helical" evidence="2">
    <location>
        <begin position="321"/>
        <end position="342"/>
    </location>
</feature>
<feature type="transmembrane region" description="Helical" evidence="2">
    <location>
        <begin position="386"/>
        <end position="406"/>
    </location>
</feature>
<gene>
    <name evidence="3" type="ORF">D8S82_12005</name>
</gene>
<feature type="compositionally biased region" description="Basic and acidic residues" evidence="1">
    <location>
        <begin position="1"/>
        <end position="17"/>
    </location>
</feature>
<keyword evidence="4" id="KW-1185">Reference proteome</keyword>
<feature type="transmembrane region" description="Helical" evidence="2">
    <location>
        <begin position="418"/>
        <end position="436"/>
    </location>
</feature>
<evidence type="ECO:0000256" key="2">
    <source>
        <dbReference type="SAM" id="Phobius"/>
    </source>
</evidence>
<protein>
    <recommendedName>
        <fullName evidence="5">Glycosyltransferase RgtA/B/C/D-like domain-containing protein</fullName>
    </recommendedName>
</protein>
<name>A0A544W230_9MYCO</name>
<dbReference type="RefSeq" id="WP_142552327.1">
    <property type="nucleotide sequence ID" value="NZ_VIFX01000013.1"/>
</dbReference>
<keyword evidence="2" id="KW-0472">Membrane</keyword>
<feature type="transmembrane region" description="Helical" evidence="2">
    <location>
        <begin position="277"/>
        <end position="295"/>
    </location>
</feature>
<feature type="transmembrane region" description="Helical" evidence="2">
    <location>
        <begin position="254"/>
        <end position="271"/>
    </location>
</feature>
<feature type="transmembrane region" description="Helical" evidence="2">
    <location>
        <begin position="226"/>
        <end position="247"/>
    </location>
</feature>
<feature type="region of interest" description="Disordered" evidence="1">
    <location>
        <begin position="1"/>
        <end position="25"/>
    </location>
</feature>
<keyword evidence="2" id="KW-0812">Transmembrane</keyword>
<accession>A0A544W230</accession>
<evidence type="ECO:0008006" key="5">
    <source>
        <dbReference type="Google" id="ProtNLM"/>
    </source>
</evidence>
<feature type="transmembrane region" description="Helical" evidence="2">
    <location>
        <begin position="34"/>
        <end position="55"/>
    </location>
</feature>
<proteinExistence type="predicted"/>
<feature type="transmembrane region" description="Helical" evidence="2">
    <location>
        <begin position="95"/>
        <end position="113"/>
    </location>
</feature>
<feature type="transmembrane region" description="Helical" evidence="2">
    <location>
        <begin position="479"/>
        <end position="498"/>
    </location>
</feature>
<dbReference type="AlphaFoldDB" id="A0A544W230"/>
<dbReference type="EMBL" id="VIFX01000013">
    <property type="protein sequence ID" value="TQR86301.1"/>
    <property type="molecule type" value="Genomic_DNA"/>
</dbReference>
<keyword evidence="2" id="KW-1133">Transmembrane helix</keyword>
<organism evidence="3 4">
    <name type="scientific">Mycolicibacterium hodleri</name>
    <dbReference type="NCBI Taxonomy" id="49897"/>
    <lineage>
        <taxon>Bacteria</taxon>
        <taxon>Bacillati</taxon>
        <taxon>Actinomycetota</taxon>
        <taxon>Actinomycetes</taxon>
        <taxon>Mycobacteriales</taxon>
        <taxon>Mycobacteriaceae</taxon>
        <taxon>Mycolicibacterium</taxon>
    </lineage>
</organism>
<evidence type="ECO:0000313" key="3">
    <source>
        <dbReference type="EMBL" id="TQR86301.1"/>
    </source>
</evidence>
<feature type="transmembrane region" description="Helical" evidence="2">
    <location>
        <begin position="200"/>
        <end position="220"/>
    </location>
</feature>
<evidence type="ECO:0000313" key="4">
    <source>
        <dbReference type="Proteomes" id="UP000315759"/>
    </source>
</evidence>
<reference evidence="3 4" key="1">
    <citation type="submission" date="2018-10" db="EMBL/GenBank/DDBJ databases">
        <title>Draft genome of Mycobacterium hodleri strain B.</title>
        <authorList>
            <person name="Amande T.J."/>
            <person name="Mcgenity T.J."/>
        </authorList>
    </citation>
    <scope>NUCLEOTIDE SEQUENCE [LARGE SCALE GENOMIC DNA]</scope>
    <source>
        <strain evidence="3 4">B</strain>
    </source>
</reference>
<dbReference type="Proteomes" id="UP000315759">
    <property type="component" value="Unassembled WGS sequence"/>
</dbReference>
<feature type="transmembrane region" description="Helical" evidence="2">
    <location>
        <begin position="171"/>
        <end position="193"/>
    </location>
</feature>
<feature type="transmembrane region" description="Helical" evidence="2">
    <location>
        <begin position="67"/>
        <end position="88"/>
    </location>
</feature>
<sequence length="656" mass="71034">MTATLDERAAAPRRDDEAPSTTEVRPRNPLRQWLFGWPSVTVGAALGTVVVGLSYRLSTLGYSADLYYVTFWAGMLLACAPAAARLIAADTSRSARLGMILMLGVVTAMPKYLRNPFDPSYHDEYAHWREAVDVTSTGHLFQPNTVIPIVEYFPGTSALTSSAHSLSGLSLWSSGVLVVLVMHVVGLFAMYLLGEEVLGSARAGAVAALVYAINPSAVYFDTQYAYESIAINFFLWTIALTALAAGARSTQSRVGMLVAAVLSAAGCVVTHHLTTIFLIVALSVVVVTAAVRARFVRGPSRARHRTGPVVEPDGRHASPIYPWWITLASTVAIAVAWVTSVARPTLEYLSPYLGTSISQLDNMTRKSGEGRRALLAANVEPDWERWLTAAAPVSLFFVCVVALLMIRQRRVVLNSATWGLMLFGGAYFLSLPFILAPSGAEGARRSWGFTYVGVALIVALVVVYWPAKRPQWFGRNVRTPLTAALMLILLIGNVGGGLNDPYRFPGPFRWGTDTNSASAETRSIAEQLGAMVGRAGVVSDAYTALQLAAYGGLVMAAPSPGFPAWDLVQSGEDPTPELAKMLVTSRYDYLVVDVRMSEEDPYNGHNFGGGDPLLGHKTPKANLDRLDHVPWARRVMSSEHLRVYRLDLADIAAKED</sequence>
<comment type="caution">
    <text evidence="3">The sequence shown here is derived from an EMBL/GenBank/DDBJ whole genome shotgun (WGS) entry which is preliminary data.</text>
</comment>
<feature type="transmembrane region" description="Helical" evidence="2">
    <location>
        <begin position="448"/>
        <end position="467"/>
    </location>
</feature>
<evidence type="ECO:0000256" key="1">
    <source>
        <dbReference type="SAM" id="MobiDB-lite"/>
    </source>
</evidence>